<keyword evidence="2" id="KW-1185">Reference proteome</keyword>
<reference evidence="1" key="1">
    <citation type="journal article" date="2020" name="Stud. Mycol.">
        <title>101 Dothideomycetes genomes: a test case for predicting lifestyles and emergence of pathogens.</title>
        <authorList>
            <person name="Haridas S."/>
            <person name="Albert R."/>
            <person name="Binder M."/>
            <person name="Bloem J."/>
            <person name="Labutti K."/>
            <person name="Salamov A."/>
            <person name="Andreopoulos B."/>
            <person name="Baker S."/>
            <person name="Barry K."/>
            <person name="Bills G."/>
            <person name="Bluhm B."/>
            <person name="Cannon C."/>
            <person name="Castanera R."/>
            <person name="Culley D."/>
            <person name="Daum C."/>
            <person name="Ezra D."/>
            <person name="Gonzalez J."/>
            <person name="Henrissat B."/>
            <person name="Kuo A."/>
            <person name="Liang C."/>
            <person name="Lipzen A."/>
            <person name="Lutzoni F."/>
            <person name="Magnuson J."/>
            <person name="Mondo S."/>
            <person name="Nolan M."/>
            <person name="Ohm R."/>
            <person name="Pangilinan J."/>
            <person name="Park H.-J."/>
            <person name="Ramirez L."/>
            <person name="Alfaro M."/>
            <person name="Sun H."/>
            <person name="Tritt A."/>
            <person name="Yoshinaga Y."/>
            <person name="Zwiers L.-H."/>
            <person name="Turgeon B."/>
            <person name="Goodwin S."/>
            <person name="Spatafora J."/>
            <person name="Crous P."/>
            <person name="Grigoriev I."/>
        </authorList>
    </citation>
    <scope>NUCLEOTIDE SEQUENCE</scope>
    <source>
        <strain evidence="1">CBS 207.26</strain>
    </source>
</reference>
<evidence type="ECO:0000313" key="1">
    <source>
        <dbReference type="EMBL" id="KAF2180660.1"/>
    </source>
</evidence>
<dbReference type="EMBL" id="ML994657">
    <property type="protein sequence ID" value="KAF2180660.1"/>
    <property type="molecule type" value="Genomic_DNA"/>
</dbReference>
<dbReference type="OrthoDB" id="5354164at2759"/>
<dbReference type="Proteomes" id="UP000800200">
    <property type="component" value="Unassembled WGS sequence"/>
</dbReference>
<name>A0A6A6DRS2_9PEZI</name>
<sequence length="1024" mass="115088">MAAIGRCTFSLLSGTQEITAGLANFNFDFSMVKVTAPDEYKSIGQHLSKKRKLSAEDGSFHRTARKLGALFDGNLPEVPHLIRAYGLRASEITENPENNPPGSRRHGALEDHVGSDSRAHWAAATSGPSALPLLLLACILAHSWQSGEAISIWNELVTTRKAILRERLNGPNISMNTVTASQLDIAREDLAEWDASARAWLNVADKAKCRQHIQLMLIINNLEMSLNSHLRVYESIMEVWAEAMIAVDQLISGIPLRVQNPHVLVGLSAWHLYPDISILGQEQKLVKLNDHLMTPGGILTIGMQTISPQVPSGISWTLPLKDLRYYGSSKMTRGGFNTSSTNVSFDTFVQVAIGSMISRWGPHASNWHSVAAFLVSFGRKASAKKPDADPKADYMTAFDIGLETPATMDYDDWPRTFWPVAITEQADSYLRGVKHHQRDIEQCINLGKRRFINFFAPVDEHPPPAFGLCDPEHLLGMMSSENAISALRKLATSNDASMNLQHAVVLHRGKGWMEIVGLTPRGNTLTHHTQYPRWVLLRRADYPDDEQHFPVSMRMTHSRAKVSSEPRDYLPSDVMRSFTIMNRLHEACGFVTSFPNVNVQPISWDPFRALGLASECPEFDMHRDGIQEDRVEDTARSWLADARSPSWRPSDYHRVWMFDDFAVYVPASNVPSRYHSDQVLSLDFVTDVLNSDLLDARTIVSRLEKELYIGTQSDPNRRSKYYQSLAILGRVSELYESLQGALVNLSVLWIPLHTVRWIPKYLDPLSLPEAFACIAMFATGHHKLEPRTFSEVIGLSYGNTLYMLEVLLNDPWTCFNSSELKDKLCCLVGNVGKPGLSLLLSVREPMQKEPDLESWNLINHNNFDGKLEDNFRGTALQLSLTGYTQPIDTYEHGTRDKDAFYVETVISIHDHGKWVGDIDILPMYRQGKNLSLDCKCNHTEDERNDFSQLGRLRSVDGWHEFLDPPLDACIIRAHNNWIARLAISAAGSARGYKILIASSHVCWTCVSHISSRKKRSPEQTTVLC</sequence>
<dbReference type="AlphaFoldDB" id="A0A6A6DRS2"/>
<gene>
    <name evidence="1" type="ORF">K469DRAFT_639715</name>
</gene>
<proteinExistence type="predicted"/>
<protein>
    <submittedName>
        <fullName evidence="1">Uncharacterized protein</fullName>
    </submittedName>
</protein>
<evidence type="ECO:0000313" key="2">
    <source>
        <dbReference type="Proteomes" id="UP000800200"/>
    </source>
</evidence>
<organism evidence="1 2">
    <name type="scientific">Zopfia rhizophila CBS 207.26</name>
    <dbReference type="NCBI Taxonomy" id="1314779"/>
    <lineage>
        <taxon>Eukaryota</taxon>
        <taxon>Fungi</taxon>
        <taxon>Dikarya</taxon>
        <taxon>Ascomycota</taxon>
        <taxon>Pezizomycotina</taxon>
        <taxon>Dothideomycetes</taxon>
        <taxon>Dothideomycetes incertae sedis</taxon>
        <taxon>Zopfiaceae</taxon>
        <taxon>Zopfia</taxon>
    </lineage>
</organism>
<accession>A0A6A6DRS2</accession>